<feature type="transmembrane region" description="Helical" evidence="4">
    <location>
        <begin position="468"/>
        <end position="491"/>
    </location>
</feature>
<evidence type="ECO:0000313" key="8">
    <source>
        <dbReference type="Proteomes" id="UP001153069"/>
    </source>
</evidence>
<dbReference type="Pfam" id="PF12849">
    <property type="entry name" value="PBP_like_2"/>
    <property type="match status" value="1"/>
</dbReference>
<comment type="caution">
    <text evidence="7">The sequence shown here is derived from an EMBL/GenBank/DDBJ whole genome shotgun (WGS) entry which is preliminary data.</text>
</comment>
<protein>
    <submittedName>
        <fullName evidence="7">Binding protein PstS 3</fullName>
    </submittedName>
</protein>
<dbReference type="InterPro" id="IPR050962">
    <property type="entry name" value="Phosphate-bind_PstS"/>
</dbReference>
<keyword evidence="4" id="KW-0812">Transmembrane</keyword>
<gene>
    <name evidence="7" type="ORF">SEMRO_38_G023660.1</name>
</gene>
<reference evidence="7" key="1">
    <citation type="submission" date="2020-06" db="EMBL/GenBank/DDBJ databases">
        <authorList>
            <consortium name="Plant Systems Biology data submission"/>
        </authorList>
    </citation>
    <scope>NUCLEOTIDE SEQUENCE</scope>
    <source>
        <strain evidence="7">D6</strain>
    </source>
</reference>
<evidence type="ECO:0000256" key="5">
    <source>
        <dbReference type="SAM" id="SignalP"/>
    </source>
</evidence>
<dbReference type="SUPFAM" id="SSF53850">
    <property type="entry name" value="Periplasmic binding protein-like II"/>
    <property type="match status" value="1"/>
</dbReference>
<dbReference type="OrthoDB" id="511982at2759"/>
<keyword evidence="4" id="KW-0472">Membrane</keyword>
<evidence type="ECO:0000313" key="7">
    <source>
        <dbReference type="EMBL" id="CAB9498435.1"/>
    </source>
</evidence>
<keyword evidence="4" id="KW-1133">Transmembrane helix</keyword>
<feature type="region of interest" description="Disordered" evidence="3">
    <location>
        <begin position="434"/>
        <end position="462"/>
    </location>
</feature>
<feature type="chain" id="PRO_5040347347" evidence="5">
    <location>
        <begin position="23"/>
        <end position="510"/>
    </location>
</feature>
<sequence>MLSLRSVLSLAFMALLGMSVNGEQPVLTIHGSGTTNPSKCYWHIMDKMEARAKAPLHMTYRAIGSSSGQAEFTPSDPKPLTYFGSGDIPLKSDIYDGLSATETVLQLPVFVGAVSFFHSVPNTPTLNLTACTLAKIMNREITNWDHEEIKSINPELKVPSGGLDIRVARRIDGSSSTSGITGYLAKACDTVWPADKTGSKIDWAPGTLECQGSGGVVDCITEQPGTIGYLDAGHGHGAGLEEIYVQNSFGTKLTTTQSARQGGIAGAADVDGLLPDKASDDFSSVSLLNQPGEFTWPIAAMTYVYVRQDLRFIETPQEQALLKAFLQSLYDDSYVQQCVDAYEFSKVDGRALNISLAAIDSLILNETAEPFVFEQDTELLNATGDWYISAKRKSAAEVEIDVLTTANQQLQSQVTELERVVQQAMLAINTLEGSATTSNGSGGSPTLVETNEAQTGAGSSEEEQNNQIAAALAMSIISIILSGIMLAVVCVRTTVGKHDSGATQNGGMHA</sequence>
<dbReference type="EMBL" id="CAICTM010000038">
    <property type="protein sequence ID" value="CAB9498435.1"/>
    <property type="molecule type" value="Genomic_DNA"/>
</dbReference>
<feature type="compositionally biased region" description="Polar residues" evidence="3">
    <location>
        <begin position="447"/>
        <end position="458"/>
    </location>
</feature>
<dbReference type="Gene3D" id="3.40.190.10">
    <property type="entry name" value="Periplasmic binding protein-like II"/>
    <property type="match status" value="2"/>
</dbReference>
<keyword evidence="2" id="KW-0175">Coiled coil</keyword>
<organism evidence="7 8">
    <name type="scientific">Seminavis robusta</name>
    <dbReference type="NCBI Taxonomy" id="568900"/>
    <lineage>
        <taxon>Eukaryota</taxon>
        <taxon>Sar</taxon>
        <taxon>Stramenopiles</taxon>
        <taxon>Ochrophyta</taxon>
        <taxon>Bacillariophyta</taxon>
        <taxon>Bacillariophyceae</taxon>
        <taxon>Bacillariophycidae</taxon>
        <taxon>Naviculales</taxon>
        <taxon>Naviculaceae</taxon>
        <taxon>Seminavis</taxon>
    </lineage>
</organism>
<dbReference type="PANTHER" id="PTHR42996">
    <property type="entry name" value="PHOSPHATE-BINDING PROTEIN PSTS"/>
    <property type="match status" value="1"/>
</dbReference>
<evidence type="ECO:0000256" key="1">
    <source>
        <dbReference type="ARBA" id="ARBA00008725"/>
    </source>
</evidence>
<feature type="coiled-coil region" evidence="2">
    <location>
        <begin position="393"/>
        <end position="427"/>
    </location>
</feature>
<accession>A0A9N8DAW3</accession>
<dbReference type="AlphaFoldDB" id="A0A9N8DAW3"/>
<feature type="domain" description="PBP" evidence="6">
    <location>
        <begin position="21"/>
        <end position="308"/>
    </location>
</feature>
<dbReference type="PANTHER" id="PTHR42996:SF1">
    <property type="entry name" value="PHOSPHATE-BINDING PROTEIN PSTS"/>
    <property type="match status" value="1"/>
</dbReference>
<name>A0A9N8DAW3_9STRA</name>
<keyword evidence="8" id="KW-1185">Reference proteome</keyword>
<evidence type="ECO:0000256" key="2">
    <source>
        <dbReference type="SAM" id="Coils"/>
    </source>
</evidence>
<evidence type="ECO:0000256" key="4">
    <source>
        <dbReference type="SAM" id="Phobius"/>
    </source>
</evidence>
<keyword evidence="5" id="KW-0732">Signal</keyword>
<dbReference type="InterPro" id="IPR024370">
    <property type="entry name" value="PBP_domain"/>
</dbReference>
<proteinExistence type="inferred from homology"/>
<evidence type="ECO:0000259" key="6">
    <source>
        <dbReference type="Pfam" id="PF12849"/>
    </source>
</evidence>
<comment type="similarity">
    <text evidence="1">Belongs to the PstS family.</text>
</comment>
<evidence type="ECO:0000256" key="3">
    <source>
        <dbReference type="SAM" id="MobiDB-lite"/>
    </source>
</evidence>
<dbReference type="Proteomes" id="UP001153069">
    <property type="component" value="Unassembled WGS sequence"/>
</dbReference>
<feature type="signal peptide" evidence="5">
    <location>
        <begin position="1"/>
        <end position="22"/>
    </location>
</feature>